<comment type="caution">
    <text evidence="1">The sequence shown here is derived from an EMBL/GenBank/DDBJ whole genome shotgun (WGS) entry which is preliminary data.</text>
</comment>
<dbReference type="AlphaFoldDB" id="A0ABD3F8U0"/>
<evidence type="ECO:0000313" key="1">
    <source>
        <dbReference type="EMBL" id="KAL3662096.1"/>
    </source>
</evidence>
<reference evidence="1 2" key="1">
    <citation type="submission" date="2024-09" db="EMBL/GenBank/DDBJ databases">
        <title>Genome sequencing and assembly of Phytophthora oleae, isolate VK10A, causative agent of rot of olive drupes.</title>
        <authorList>
            <person name="Conti Taguali S."/>
            <person name="Riolo M."/>
            <person name="La Spada F."/>
            <person name="Cacciola S.O."/>
            <person name="Dionisio G."/>
        </authorList>
    </citation>
    <scope>NUCLEOTIDE SEQUENCE [LARGE SCALE GENOMIC DNA]</scope>
    <source>
        <strain evidence="1 2">VK10A</strain>
    </source>
</reference>
<gene>
    <name evidence="1" type="ORF">V7S43_012900</name>
</gene>
<evidence type="ECO:0000313" key="2">
    <source>
        <dbReference type="Proteomes" id="UP001632037"/>
    </source>
</evidence>
<name>A0ABD3F8U0_9STRA</name>
<dbReference type="Proteomes" id="UP001632037">
    <property type="component" value="Unassembled WGS sequence"/>
</dbReference>
<evidence type="ECO:0008006" key="3">
    <source>
        <dbReference type="Google" id="ProtNLM"/>
    </source>
</evidence>
<sequence>MKRKQQRVIVHKYLEEKSQQRKKKQKSQSATLAARQQISINSLESPQVLSLDSYTSDVSAFSLDKNPNNTSENGVLTTESPVQYWSEEYQRAYLYDPVTGVSTWL</sequence>
<protein>
    <recommendedName>
        <fullName evidence="3">WW domain-containing protein</fullName>
    </recommendedName>
</protein>
<dbReference type="EMBL" id="JBIMZQ010000033">
    <property type="protein sequence ID" value="KAL3662096.1"/>
    <property type="molecule type" value="Genomic_DNA"/>
</dbReference>
<proteinExistence type="predicted"/>
<keyword evidence="2" id="KW-1185">Reference proteome</keyword>
<organism evidence="1 2">
    <name type="scientific">Phytophthora oleae</name>
    <dbReference type="NCBI Taxonomy" id="2107226"/>
    <lineage>
        <taxon>Eukaryota</taxon>
        <taxon>Sar</taxon>
        <taxon>Stramenopiles</taxon>
        <taxon>Oomycota</taxon>
        <taxon>Peronosporomycetes</taxon>
        <taxon>Peronosporales</taxon>
        <taxon>Peronosporaceae</taxon>
        <taxon>Phytophthora</taxon>
    </lineage>
</organism>
<accession>A0ABD3F8U0</accession>